<name>A0ABN8JJ57_9HYPH</name>
<evidence type="ECO:0000313" key="2">
    <source>
        <dbReference type="Proteomes" id="UP001153050"/>
    </source>
</evidence>
<protein>
    <submittedName>
        <fullName evidence="1">Uncharacterized protein</fullName>
    </submittedName>
</protein>
<dbReference type="EMBL" id="CAKXZT010000032">
    <property type="protein sequence ID" value="CAH2395964.1"/>
    <property type="molecule type" value="Genomic_DNA"/>
</dbReference>
<comment type="caution">
    <text evidence="1">The sequence shown here is derived from an EMBL/GenBank/DDBJ whole genome shotgun (WGS) entry which is preliminary data.</text>
</comment>
<reference evidence="1 2" key="1">
    <citation type="submission" date="2022-03" db="EMBL/GenBank/DDBJ databases">
        <authorList>
            <person name="Brunel B."/>
        </authorList>
    </citation>
    <scope>NUCLEOTIDE SEQUENCE [LARGE SCALE GENOMIC DNA]</scope>
    <source>
        <strain evidence="1">STM5069sample</strain>
    </source>
</reference>
<organism evidence="1 2">
    <name type="scientific">Mesorhizobium escarrei</name>
    <dbReference type="NCBI Taxonomy" id="666018"/>
    <lineage>
        <taxon>Bacteria</taxon>
        <taxon>Pseudomonadati</taxon>
        <taxon>Pseudomonadota</taxon>
        <taxon>Alphaproteobacteria</taxon>
        <taxon>Hyphomicrobiales</taxon>
        <taxon>Phyllobacteriaceae</taxon>
        <taxon>Mesorhizobium</taxon>
    </lineage>
</organism>
<accession>A0ABN8JJ57</accession>
<sequence length="90" mass="9874">MVGPTTLPVRKRTARRSDRLPGAAMLVPAHGLEPRFTPSKGAVLPLDEAGIEEVKLSNTFSCAHEAASCRHLLEQETRPFSRALRQEQSP</sequence>
<gene>
    <name evidence="1" type="ORF">MES5069_1270037</name>
</gene>
<proteinExistence type="predicted"/>
<evidence type="ECO:0000313" key="1">
    <source>
        <dbReference type="EMBL" id="CAH2395964.1"/>
    </source>
</evidence>
<keyword evidence="2" id="KW-1185">Reference proteome</keyword>
<dbReference type="Proteomes" id="UP001153050">
    <property type="component" value="Unassembled WGS sequence"/>
</dbReference>